<name>A0A2R6WL59_MARPO</name>
<evidence type="ECO:0000313" key="2">
    <source>
        <dbReference type="Proteomes" id="UP000244005"/>
    </source>
</evidence>
<organism evidence="1 2">
    <name type="scientific">Marchantia polymorpha</name>
    <name type="common">Common liverwort</name>
    <name type="synonym">Marchantia aquatica</name>
    <dbReference type="NCBI Taxonomy" id="3197"/>
    <lineage>
        <taxon>Eukaryota</taxon>
        <taxon>Viridiplantae</taxon>
        <taxon>Streptophyta</taxon>
        <taxon>Embryophyta</taxon>
        <taxon>Marchantiophyta</taxon>
        <taxon>Marchantiopsida</taxon>
        <taxon>Marchantiidae</taxon>
        <taxon>Marchantiales</taxon>
        <taxon>Marchantiaceae</taxon>
        <taxon>Marchantia</taxon>
    </lineage>
</organism>
<dbReference type="AlphaFoldDB" id="A0A2R6WL59"/>
<sequence>MRDYPSIGMPQTNSISTWISDNLQRYQNLQDEDIGKAFSRLAHMYAMRREGSDQSYTPSFIQWMESTFQPTQETEIPLYNFFPSESPRIMNSEI</sequence>
<dbReference type="Gramene" id="Mp5g00150.1">
    <property type="protein sequence ID" value="Mp5g00150.1.cds"/>
    <property type="gene ID" value="Mp5g00150"/>
</dbReference>
<protein>
    <submittedName>
        <fullName evidence="1">Uncharacterized protein</fullName>
    </submittedName>
</protein>
<proteinExistence type="predicted"/>
<dbReference type="EMBL" id="KZ772750">
    <property type="protein sequence ID" value="PTQ34600.1"/>
    <property type="molecule type" value="Genomic_DNA"/>
</dbReference>
<evidence type="ECO:0000313" key="1">
    <source>
        <dbReference type="EMBL" id="PTQ34600.1"/>
    </source>
</evidence>
<keyword evidence="2" id="KW-1185">Reference proteome</keyword>
<dbReference type="Proteomes" id="UP000244005">
    <property type="component" value="Unassembled WGS sequence"/>
</dbReference>
<accession>A0A2R6WL59</accession>
<reference evidence="2" key="1">
    <citation type="journal article" date="2017" name="Cell">
        <title>Insights into land plant evolution garnered from the Marchantia polymorpha genome.</title>
        <authorList>
            <person name="Bowman J.L."/>
            <person name="Kohchi T."/>
            <person name="Yamato K.T."/>
            <person name="Jenkins J."/>
            <person name="Shu S."/>
            <person name="Ishizaki K."/>
            <person name="Yamaoka S."/>
            <person name="Nishihama R."/>
            <person name="Nakamura Y."/>
            <person name="Berger F."/>
            <person name="Adam C."/>
            <person name="Aki S.S."/>
            <person name="Althoff F."/>
            <person name="Araki T."/>
            <person name="Arteaga-Vazquez M.A."/>
            <person name="Balasubrmanian S."/>
            <person name="Barry K."/>
            <person name="Bauer D."/>
            <person name="Boehm C.R."/>
            <person name="Briginshaw L."/>
            <person name="Caballero-Perez J."/>
            <person name="Catarino B."/>
            <person name="Chen F."/>
            <person name="Chiyoda S."/>
            <person name="Chovatia M."/>
            <person name="Davies K.M."/>
            <person name="Delmans M."/>
            <person name="Demura T."/>
            <person name="Dierschke T."/>
            <person name="Dolan L."/>
            <person name="Dorantes-Acosta A.E."/>
            <person name="Eklund D.M."/>
            <person name="Florent S.N."/>
            <person name="Flores-Sandoval E."/>
            <person name="Fujiyama A."/>
            <person name="Fukuzawa H."/>
            <person name="Galik B."/>
            <person name="Grimanelli D."/>
            <person name="Grimwood J."/>
            <person name="Grossniklaus U."/>
            <person name="Hamada T."/>
            <person name="Haseloff J."/>
            <person name="Hetherington A.J."/>
            <person name="Higo A."/>
            <person name="Hirakawa Y."/>
            <person name="Hundley H.N."/>
            <person name="Ikeda Y."/>
            <person name="Inoue K."/>
            <person name="Inoue S.I."/>
            <person name="Ishida S."/>
            <person name="Jia Q."/>
            <person name="Kakita M."/>
            <person name="Kanazawa T."/>
            <person name="Kawai Y."/>
            <person name="Kawashima T."/>
            <person name="Kennedy M."/>
            <person name="Kinose K."/>
            <person name="Kinoshita T."/>
            <person name="Kohara Y."/>
            <person name="Koide E."/>
            <person name="Komatsu K."/>
            <person name="Kopischke S."/>
            <person name="Kubo M."/>
            <person name="Kyozuka J."/>
            <person name="Lagercrantz U."/>
            <person name="Lin S.S."/>
            <person name="Lindquist E."/>
            <person name="Lipzen A.M."/>
            <person name="Lu C.W."/>
            <person name="De Luna E."/>
            <person name="Martienssen R.A."/>
            <person name="Minamino N."/>
            <person name="Mizutani M."/>
            <person name="Mizutani M."/>
            <person name="Mochizuki N."/>
            <person name="Monte I."/>
            <person name="Mosher R."/>
            <person name="Nagasaki H."/>
            <person name="Nakagami H."/>
            <person name="Naramoto S."/>
            <person name="Nishitani K."/>
            <person name="Ohtani M."/>
            <person name="Okamoto T."/>
            <person name="Okumura M."/>
            <person name="Phillips J."/>
            <person name="Pollak B."/>
            <person name="Reinders A."/>
            <person name="Rovekamp M."/>
            <person name="Sano R."/>
            <person name="Sawa S."/>
            <person name="Schmid M.W."/>
            <person name="Shirakawa M."/>
            <person name="Solano R."/>
            <person name="Spunde A."/>
            <person name="Suetsugu N."/>
            <person name="Sugano S."/>
            <person name="Sugiyama A."/>
            <person name="Sun R."/>
            <person name="Suzuki Y."/>
            <person name="Takenaka M."/>
            <person name="Takezawa D."/>
            <person name="Tomogane H."/>
            <person name="Tsuzuki M."/>
            <person name="Ueda T."/>
            <person name="Umeda M."/>
            <person name="Ward J.M."/>
            <person name="Watanabe Y."/>
            <person name="Yazaki K."/>
            <person name="Yokoyama R."/>
            <person name="Yoshitake Y."/>
            <person name="Yotsui I."/>
            <person name="Zachgo S."/>
            <person name="Schmutz J."/>
        </authorList>
    </citation>
    <scope>NUCLEOTIDE SEQUENCE [LARGE SCALE GENOMIC DNA]</scope>
    <source>
        <strain evidence="2">Tak-1</strain>
    </source>
</reference>
<gene>
    <name evidence="1" type="ORF">MARPO_0078s0016</name>
</gene>